<dbReference type="SUPFAM" id="SSF48179">
    <property type="entry name" value="6-phosphogluconate dehydrogenase C-terminal domain-like"/>
    <property type="match status" value="1"/>
</dbReference>
<dbReference type="Gene3D" id="3.40.50.720">
    <property type="entry name" value="NAD(P)-binding Rossmann-like Domain"/>
    <property type="match status" value="1"/>
</dbReference>
<feature type="domain" description="DUF2520" evidence="1">
    <location>
        <begin position="123"/>
        <end position="246"/>
    </location>
</feature>
<reference evidence="2" key="1">
    <citation type="submission" date="2018-05" db="EMBL/GenBank/DDBJ databases">
        <authorList>
            <person name="Lanie J.A."/>
            <person name="Ng W.-L."/>
            <person name="Kazmierczak K.M."/>
            <person name="Andrzejewski T.M."/>
            <person name="Davidsen T.M."/>
            <person name="Wayne K.J."/>
            <person name="Tettelin H."/>
            <person name="Glass J.I."/>
            <person name="Rusch D."/>
            <person name="Podicherti R."/>
            <person name="Tsui H.-C.T."/>
            <person name="Winkler M.E."/>
        </authorList>
    </citation>
    <scope>NUCLEOTIDE SEQUENCE</scope>
</reference>
<dbReference type="PANTHER" id="PTHR40459:SF1">
    <property type="entry name" value="CONSERVED HYPOTHETICAL ALANINE AND LEUCINE RICH PROTEIN"/>
    <property type="match status" value="1"/>
</dbReference>
<dbReference type="InterPro" id="IPR037108">
    <property type="entry name" value="TM1727-like_C_sf"/>
</dbReference>
<dbReference type="InterPro" id="IPR018931">
    <property type="entry name" value="DUF2520"/>
</dbReference>
<dbReference type="Pfam" id="PF10728">
    <property type="entry name" value="DUF2520"/>
    <property type="match status" value="1"/>
</dbReference>
<evidence type="ECO:0000259" key="1">
    <source>
        <dbReference type="Pfam" id="PF10728"/>
    </source>
</evidence>
<dbReference type="EMBL" id="UINC01008801">
    <property type="protein sequence ID" value="SVA39560.1"/>
    <property type="molecule type" value="Genomic_DNA"/>
</dbReference>
<name>A0A381VGV1_9ZZZZ</name>
<dbReference type="PANTHER" id="PTHR40459">
    <property type="entry name" value="CONSERVED HYPOTHETICAL ALANINE AND LEUCINE RICH PROTEIN"/>
    <property type="match status" value="1"/>
</dbReference>
<dbReference type="SUPFAM" id="SSF51735">
    <property type="entry name" value="NAD(P)-binding Rossmann-fold domains"/>
    <property type="match status" value="1"/>
</dbReference>
<dbReference type="Gene3D" id="1.10.1040.20">
    <property type="entry name" value="ProC-like, C-terminal domain"/>
    <property type="match status" value="1"/>
</dbReference>
<dbReference type="AlphaFoldDB" id="A0A381VGV1"/>
<protein>
    <recommendedName>
        <fullName evidence="1">DUF2520 domain-containing protein</fullName>
    </recommendedName>
</protein>
<evidence type="ECO:0000313" key="2">
    <source>
        <dbReference type="EMBL" id="SVA39560.1"/>
    </source>
</evidence>
<dbReference type="InterPro" id="IPR008927">
    <property type="entry name" value="6-PGluconate_DH-like_C_sf"/>
</dbReference>
<organism evidence="2">
    <name type="scientific">marine metagenome</name>
    <dbReference type="NCBI Taxonomy" id="408172"/>
    <lineage>
        <taxon>unclassified sequences</taxon>
        <taxon>metagenomes</taxon>
        <taxon>ecological metagenomes</taxon>
    </lineage>
</organism>
<sequence>MLKIVVIGTGNVSYHLCKAIIEAENLELIEVFGRKKNPPKDLINSISYCKNIKKIKKADLYILCVSDNAISKISDELNINKNSIVVHTSGSTNIKLLSKHKNHGVIYPLQTFSKNKKIQFTNIPIIIEANSKLVLDKIKTICLLISKKVIECNSDQRTLIHISAVFTNNFSNYMNVIAEEILKSNNINSDILYPLINETANKLNYLSPINAQTGPAIRNDQITIQKHLNLLKETKYFEIYDNLTKEIIKSKNEL</sequence>
<accession>A0A381VGV1</accession>
<gene>
    <name evidence="2" type="ORF">METZ01_LOCUS92414</name>
</gene>
<proteinExistence type="predicted"/>
<dbReference type="InterPro" id="IPR036291">
    <property type="entry name" value="NAD(P)-bd_dom_sf"/>
</dbReference>